<dbReference type="EMBL" id="CM026428">
    <property type="protein sequence ID" value="KAG0567195.1"/>
    <property type="molecule type" value="Genomic_DNA"/>
</dbReference>
<name>A0A8T0H8Q4_CERPU</name>
<evidence type="ECO:0000313" key="2">
    <source>
        <dbReference type="Proteomes" id="UP000822688"/>
    </source>
</evidence>
<proteinExistence type="predicted"/>
<evidence type="ECO:0000313" key="1">
    <source>
        <dbReference type="EMBL" id="KAG0567195.1"/>
    </source>
</evidence>
<keyword evidence="2" id="KW-1185">Reference proteome</keyword>
<accession>A0A8T0H8Q4</accession>
<reference evidence="1" key="1">
    <citation type="submission" date="2020-06" db="EMBL/GenBank/DDBJ databases">
        <title>WGS assembly of Ceratodon purpureus strain R40.</title>
        <authorList>
            <person name="Carey S.B."/>
            <person name="Jenkins J."/>
            <person name="Shu S."/>
            <person name="Lovell J.T."/>
            <person name="Sreedasyam A."/>
            <person name="Maumus F."/>
            <person name="Tiley G.P."/>
            <person name="Fernandez-Pozo N."/>
            <person name="Barry K."/>
            <person name="Chen C."/>
            <person name="Wang M."/>
            <person name="Lipzen A."/>
            <person name="Daum C."/>
            <person name="Saski C.A."/>
            <person name="Payton A.C."/>
            <person name="Mcbreen J.C."/>
            <person name="Conrad R.E."/>
            <person name="Kollar L.M."/>
            <person name="Olsson S."/>
            <person name="Huttunen S."/>
            <person name="Landis J.B."/>
            <person name="Wickett N.J."/>
            <person name="Johnson M.G."/>
            <person name="Rensing S.A."/>
            <person name="Grimwood J."/>
            <person name="Schmutz J."/>
            <person name="Mcdaniel S.F."/>
        </authorList>
    </citation>
    <scope>NUCLEOTIDE SEQUENCE</scope>
    <source>
        <strain evidence="1">R40</strain>
    </source>
</reference>
<dbReference type="Proteomes" id="UP000822688">
    <property type="component" value="Chromosome 7"/>
</dbReference>
<protein>
    <submittedName>
        <fullName evidence="1">Uncharacterized protein</fullName>
    </submittedName>
</protein>
<organism evidence="1 2">
    <name type="scientific">Ceratodon purpureus</name>
    <name type="common">Fire moss</name>
    <name type="synonym">Dicranum purpureum</name>
    <dbReference type="NCBI Taxonomy" id="3225"/>
    <lineage>
        <taxon>Eukaryota</taxon>
        <taxon>Viridiplantae</taxon>
        <taxon>Streptophyta</taxon>
        <taxon>Embryophyta</taxon>
        <taxon>Bryophyta</taxon>
        <taxon>Bryophytina</taxon>
        <taxon>Bryopsida</taxon>
        <taxon>Dicranidae</taxon>
        <taxon>Pseudoditrichales</taxon>
        <taxon>Ditrichaceae</taxon>
        <taxon>Ceratodon</taxon>
    </lineage>
</organism>
<gene>
    <name evidence="1" type="ORF">KC19_7G117800</name>
</gene>
<dbReference type="AlphaFoldDB" id="A0A8T0H8Q4"/>
<comment type="caution">
    <text evidence="1">The sequence shown here is derived from an EMBL/GenBank/DDBJ whole genome shotgun (WGS) entry which is preliminary data.</text>
</comment>
<sequence length="69" mass="7629">MYPGVALTAYWGVAAGCNASQGIGNNTQEILVILFTGRAPRGSQMYCQVRIWWVWQMSPKQLGGFPTLH</sequence>